<dbReference type="PROSITE" id="PS51257">
    <property type="entry name" value="PROKAR_LIPOPROTEIN"/>
    <property type="match status" value="1"/>
</dbReference>
<dbReference type="Proteomes" id="UP001344632">
    <property type="component" value="Unassembled WGS sequence"/>
</dbReference>
<dbReference type="Pfam" id="PF17479">
    <property type="entry name" value="DUF3048_C"/>
    <property type="match status" value="1"/>
</dbReference>
<dbReference type="EMBL" id="JARLKZ010000034">
    <property type="protein sequence ID" value="MEC0244131.1"/>
    <property type="molecule type" value="Genomic_DNA"/>
</dbReference>
<dbReference type="InterPro" id="IPR023158">
    <property type="entry name" value="YerB-like_sf"/>
</dbReference>
<evidence type="ECO:0000256" key="1">
    <source>
        <dbReference type="SAM" id="MobiDB-lite"/>
    </source>
</evidence>
<name>A0ABU6GWL7_9BACL</name>
<gene>
    <name evidence="4" type="ORF">P4H66_30420</name>
</gene>
<dbReference type="Pfam" id="PF11258">
    <property type="entry name" value="DUF3048"/>
    <property type="match status" value="1"/>
</dbReference>
<protein>
    <submittedName>
        <fullName evidence="4">DUF3048 domain-containing protein</fullName>
    </submittedName>
</protein>
<feature type="region of interest" description="Disordered" evidence="1">
    <location>
        <begin position="37"/>
        <end position="73"/>
    </location>
</feature>
<dbReference type="Gene3D" id="3.50.90.10">
    <property type="entry name" value="YerB-like"/>
    <property type="match status" value="1"/>
</dbReference>
<dbReference type="InterPro" id="IPR035328">
    <property type="entry name" value="DUF3048_C"/>
</dbReference>
<organism evidence="4 5">
    <name type="scientific">Paenibacillus dokdonensis</name>
    <dbReference type="NCBI Taxonomy" id="2567944"/>
    <lineage>
        <taxon>Bacteria</taxon>
        <taxon>Bacillati</taxon>
        <taxon>Bacillota</taxon>
        <taxon>Bacilli</taxon>
        <taxon>Bacillales</taxon>
        <taxon>Paenibacillaceae</taxon>
        <taxon>Paenibacillus</taxon>
    </lineage>
</organism>
<feature type="domain" description="DUF3048" evidence="2">
    <location>
        <begin position="74"/>
        <end position="215"/>
    </location>
</feature>
<evidence type="ECO:0000313" key="4">
    <source>
        <dbReference type="EMBL" id="MEC0244131.1"/>
    </source>
</evidence>
<dbReference type="InterPro" id="IPR021416">
    <property type="entry name" value="DUF3048_N"/>
</dbReference>
<keyword evidence="5" id="KW-1185">Reference proteome</keyword>
<evidence type="ECO:0000259" key="3">
    <source>
        <dbReference type="Pfam" id="PF17479"/>
    </source>
</evidence>
<proteinExistence type="predicted"/>
<reference evidence="4 5" key="1">
    <citation type="submission" date="2023-03" db="EMBL/GenBank/DDBJ databases">
        <title>Bacillus Genome Sequencing.</title>
        <authorList>
            <person name="Dunlap C."/>
        </authorList>
    </citation>
    <scope>NUCLEOTIDE SEQUENCE [LARGE SCALE GENOMIC DNA]</scope>
    <source>
        <strain evidence="4 5">BD-525</strain>
    </source>
</reference>
<dbReference type="SUPFAM" id="SSF159774">
    <property type="entry name" value="YerB-like"/>
    <property type="match status" value="1"/>
</dbReference>
<evidence type="ECO:0000313" key="5">
    <source>
        <dbReference type="Proteomes" id="UP001344632"/>
    </source>
</evidence>
<feature type="domain" description="DUF3048" evidence="3">
    <location>
        <begin position="242"/>
        <end position="350"/>
    </location>
</feature>
<evidence type="ECO:0000259" key="2">
    <source>
        <dbReference type="Pfam" id="PF11258"/>
    </source>
</evidence>
<accession>A0ABU6GWL7</accession>
<sequence>MKKKSDGLRKGWGFKLGSSLLCLTLLGSILVSCGQPKADPPKAPVVEEQTPPDEPAQEDPISSGEPQTAYTAPLTGLPLDQPATTRPLSIMINNAPAARPQSGLTQADIVYEVLAEGGITRLIGIFQSKGADETIGPIRSIRPYLIDIGESYGGVLVHAGGSNDAYAILQKQHKEDLDEIGNAGAYFWRDKSRKAPHNLYSNADKLREGADKHGYKKDVNIPSYKFRAEDDMPEGDNASGVDITFLLKSYKVSYQYHEASKVYLRSINGKPHIDLNTGQQLTAANVVILGADHKTLDDVGRLAVNVVSGGEAILLQRGKVIKGQWVRAKGDVIRFVKDGQEVPLFPGTTYFNIVPNAPTFDSHVEIHQS</sequence>
<comment type="caution">
    <text evidence="4">The sequence shown here is derived from an EMBL/GenBank/DDBJ whole genome shotgun (WGS) entry which is preliminary data.</text>
</comment>
<dbReference type="RefSeq" id="WP_326091767.1">
    <property type="nucleotide sequence ID" value="NZ_JARLKZ010000034.1"/>
</dbReference>